<dbReference type="EMBL" id="CM004469">
    <property type="protein sequence ID" value="OCT91538.1"/>
    <property type="molecule type" value="Genomic_DNA"/>
</dbReference>
<protein>
    <submittedName>
        <fullName evidence="2">Uncharacterized protein</fullName>
    </submittedName>
</protein>
<evidence type="ECO:0000256" key="1">
    <source>
        <dbReference type="SAM" id="MobiDB-lite"/>
    </source>
</evidence>
<organism evidence="2 3">
    <name type="scientific">Xenopus laevis</name>
    <name type="common">African clawed frog</name>
    <dbReference type="NCBI Taxonomy" id="8355"/>
    <lineage>
        <taxon>Eukaryota</taxon>
        <taxon>Metazoa</taxon>
        <taxon>Chordata</taxon>
        <taxon>Craniata</taxon>
        <taxon>Vertebrata</taxon>
        <taxon>Euteleostomi</taxon>
        <taxon>Amphibia</taxon>
        <taxon>Batrachia</taxon>
        <taxon>Anura</taxon>
        <taxon>Pipoidea</taxon>
        <taxon>Pipidae</taxon>
        <taxon>Xenopodinae</taxon>
        <taxon>Xenopus</taxon>
        <taxon>Xenopus</taxon>
    </lineage>
</organism>
<dbReference type="AlphaFoldDB" id="A0A974DGG7"/>
<proteinExistence type="predicted"/>
<dbReference type="Proteomes" id="UP000694892">
    <property type="component" value="Chromosome 2S"/>
</dbReference>
<sequence>MLNKVPAIIMGKYGPKGSASLMDKYLCASQPVSDLDTGHEGAATPPPTAEGKGAASQALGHSNADLLQGKKDTHASTSNQLDTIKIEISHIRQDVQTLRECTTEAENRISTLEDKVRSLPAELSRMARQLAEPTAKSADLENRLRRNNLRLIFNTPGEADRWLDGRQR</sequence>
<reference evidence="3" key="1">
    <citation type="journal article" date="2016" name="Nature">
        <title>Genome evolution in the allotetraploid frog Xenopus laevis.</title>
        <authorList>
            <person name="Session A.M."/>
            <person name="Uno Y."/>
            <person name="Kwon T."/>
            <person name="Chapman J.A."/>
            <person name="Toyoda A."/>
            <person name="Takahashi S."/>
            <person name="Fukui A."/>
            <person name="Hikosaka A."/>
            <person name="Suzuki A."/>
            <person name="Kondo M."/>
            <person name="van Heeringen S.J."/>
            <person name="Quigley I."/>
            <person name="Heinz S."/>
            <person name="Ogino H."/>
            <person name="Ochi H."/>
            <person name="Hellsten U."/>
            <person name="Lyons J.B."/>
            <person name="Simakov O."/>
            <person name="Putnam N."/>
            <person name="Stites J."/>
            <person name="Kuroki Y."/>
            <person name="Tanaka T."/>
            <person name="Michiue T."/>
            <person name="Watanabe M."/>
            <person name="Bogdanovic O."/>
            <person name="Lister R."/>
            <person name="Georgiou G."/>
            <person name="Paranjpe S.S."/>
            <person name="van Kruijsbergen I."/>
            <person name="Shu S."/>
            <person name="Carlson J."/>
            <person name="Kinoshita T."/>
            <person name="Ohta Y."/>
            <person name="Mawaribuchi S."/>
            <person name="Jenkins J."/>
            <person name="Grimwood J."/>
            <person name="Schmutz J."/>
            <person name="Mitros T."/>
            <person name="Mozaffari S.V."/>
            <person name="Suzuki Y."/>
            <person name="Haramoto Y."/>
            <person name="Yamamoto T.S."/>
            <person name="Takagi C."/>
            <person name="Heald R."/>
            <person name="Miller K."/>
            <person name="Haudenschild C."/>
            <person name="Kitzman J."/>
            <person name="Nakayama T."/>
            <person name="Izutsu Y."/>
            <person name="Robert J."/>
            <person name="Fortriede J."/>
            <person name="Burns K."/>
            <person name="Lotay V."/>
            <person name="Karimi K."/>
            <person name="Yasuoka Y."/>
            <person name="Dichmann D.S."/>
            <person name="Flajnik M.F."/>
            <person name="Houston D.W."/>
            <person name="Shendure J."/>
            <person name="DuPasquier L."/>
            <person name="Vize P.D."/>
            <person name="Zorn A.M."/>
            <person name="Ito M."/>
            <person name="Marcotte E.M."/>
            <person name="Wallingford J.B."/>
            <person name="Ito Y."/>
            <person name="Asashima M."/>
            <person name="Ueno N."/>
            <person name="Matsuda Y."/>
            <person name="Veenstra G.J."/>
            <person name="Fujiyama A."/>
            <person name="Harland R.M."/>
            <person name="Taira M."/>
            <person name="Rokhsar D.S."/>
        </authorList>
    </citation>
    <scope>NUCLEOTIDE SEQUENCE [LARGE SCALE GENOMIC DNA]</scope>
    <source>
        <strain evidence="3">J</strain>
    </source>
</reference>
<evidence type="ECO:0000313" key="2">
    <source>
        <dbReference type="EMBL" id="OCT91538.1"/>
    </source>
</evidence>
<accession>A0A974DGG7</accession>
<evidence type="ECO:0000313" key="3">
    <source>
        <dbReference type="Proteomes" id="UP000694892"/>
    </source>
</evidence>
<name>A0A974DGG7_XENLA</name>
<feature type="region of interest" description="Disordered" evidence="1">
    <location>
        <begin position="35"/>
        <end position="58"/>
    </location>
</feature>
<gene>
    <name evidence="2" type="ORF">XELAEV_18014596mg</name>
</gene>